<evidence type="ECO:0000256" key="1">
    <source>
        <dbReference type="SAM" id="SignalP"/>
    </source>
</evidence>
<evidence type="ECO:0008006" key="4">
    <source>
        <dbReference type="Google" id="ProtNLM"/>
    </source>
</evidence>
<evidence type="ECO:0000313" key="3">
    <source>
        <dbReference type="Proteomes" id="UP000532746"/>
    </source>
</evidence>
<accession>A0A7W9W9F2</accession>
<dbReference type="AlphaFoldDB" id="A0A7W9W9F2"/>
<feature type="signal peptide" evidence="1">
    <location>
        <begin position="1"/>
        <end position="26"/>
    </location>
</feature>
<keyword evidence="3" id="KW-1185">Reference proteome</keyword>
<dbReference type="Pfam" id="PF10677">
    <property type="entry name" value="DUF2490"/>
    <property type="match status" value="1"/>
</dbReference>
<protein>
    <recommendedName>
        <fullName evidence="4">DUF2490 domain-containing protein</fullName>
    </recommendedName>
</protein>
<reference evidence="2 3" key="1">
    <citation type="submission" date="2020-08" db="EMBL/GenBank/DDBJ databases">
        <title>Genomic Encyclopedia of Type Strains, Phase IV (KMG-IV): sequencing the most valuable type-strain genomes for metagenomic binning, comparative biology and taxonomic classification.</title>
        <authorList>
            <person name="Goeker M."/>
        </authorList>
    </citation>
    <scope>NUCLEOTIDE SEQUENCE [LARGE SCALE GENOMIC DNA]</scope>
    <source>
        <strain evidence="2 3">DSM 26718</strain>
    </source>
</reference>
<feature type="chain" id="PRO_5031345032" description="DUF2490 domain-containing protein" evidence="1">
    <location>
        <begin position="27"/>
        <end position="264"/>
    </location>
</feature>
<keyword evidence="1" id="KW-0732">Signal</keyword>
<dbReference type="Proteomes" id="UP000532746">
    <property type="component" value="Unassembled WGS sequence"/>
</dbReference>
<organism evidence="2 3">
    <name type="scientific">Hymenobacter luteus</name>
    <dbReference type="NCBI Taxonomy" id="1411122"/>
    <lineage>
        <taxon>Bacteria</taxon>
        <taxon>Pseudomonadati</taxon>
        <taxon>Bacteroidota</taxon>
        <taxon>Cytophagia</taxon>
        <taxon>Cytophagales</taxon>
        <taxon>Hymenobacteraceae</taxon>
        <taxon>Hymenobacter</taxon>
    </lineage>
</organism>
<dbReference type="RefSeq" id="WP_183402176.1">
    <property type="nucleotide sequence ID" value="NZ_JACHGG010000001.1"/>
</dbReference>
<dbReference type="EMBL" id="JACHGG010000001">
    <property type="protein sequence ID" value="MBB6057579.1"/>
    <property type="molecule type" value="Genomic_DNA"/>
</dbReference>
<name>A0A7W9W9F2_9BACT</name>
<gene>
    <name evidence="2" type="ORF">HNQ93_000409</name>
</gene>
<sequence length="264" mass="30210">MPTAPLPARGLLLLTSLLLLSLHPGAAQQLHPGLIQAPTRPGTRNAWLLFFSDSRLSKRWGLHAETQLIRARTSELDWQNVVRLGVNYHAADVLVLSGGYAHSRSYLEAGYPTPLSAPEHRLYQQVQLQDHKSRVKFQHRYRLEQRWVQFMPMRSYTYLNRMRYQLRLALPLIGRELAPGVPFVVASDELFLGFGRHETNSLIKQNRAYAGLGYQISKAASVEVGYLNQLVQLRQENRYEVSENIQLSLSFHPDFRRAAPEAEQ</sequence>
<evidence type="ECO:0000313" key="2">
    <source>
        <dbReference type="EMBL" id="MBB6057579.1"/>
    </source>
</evidence>
<comment type="caution">
    <text evidence="2">The sequence shown here is derived from an EMBL/GenBank/DDBJ whole genome shotgun (WGS) entry which is preliminary data.</text>
</comment>
<dbReference type="InterPro" id="IPR019619">
    <property type="entry name" value="DUF2490"/>
</dbReference>
<proteinExistence type="predicted"/>